<proteinExistence type="predicted"/>
<dbReference type="Proteomes" id="UP000676336">
    <property type="component" value="Unassembled WGS sequence"/>
</dbReference>
<evidence type="ECO:0000256" key="4">
    <source>
        <dbReference type="PROSITE-ProRule" id="PRU00504"/>
    </source>
</evidence>
<dbReference type="Pfam" id="PF01436">
    <property type="entry name" value="NHL"/>
    <property type="match status" value="1"/>
</dbReference>
<name>A0A816S158_9BILA</name>
<protein>
    <recommendedName>
        <fullName evidence="8">NHL repeat-containing protein</fullName>
    </recommendedName>
</protein>
<dbReference type="CDD" id="cd05819">
    <property type="entry name" value="NHL"/>
    <property type="match status" value="1"/>
</dbReference>
<dbReference type="PANTHER" id="PTHR10680:SF14">
    <property type="entry name" value="PEPTIDYL-GLYCINE ALPHA-AMIDATING MONOOXYGENASE"/>
    <property type="match status" value="1"/>
</dbReference>
<evidence type="ECO:0000256" key="2">
    <source>
        <dbReference type="ARBA" id="ARBA00022737"/>
    </source>
</evidence>
<dbReference type="EMBL" id="CAJNRE010008946">
    <property type="protein sequence ID" value="CAF2078034.1"/>
    <property type="molecule type" value="Genomic_DNA"/>
</dbReference>
<evidence type="ECO:0000313" key="7">
    <source>
        <dbReference type="Proteomes" id="UP000663824"/>
    </source>
</evidence>
<dbReference type="Gene3D" id="2.120.10.30">
    <property type="entry name" value="TolB, C-terminal domain"/>
    <property type="match status" value="1"/>
</dbReference>
<feature type="repeat" description="NHL" evidence="4">
    <location>
        <begin position="17"/>
        <end position="56"/>
    </location>
</feature>
<keyword evidence="1" id="KW-0732">Signal</keyword>
<dbReference type="SUPFAM" id="SSF101898">
    <property type="entry name" value="NHL repeat"/>
    <property type="match status" value="1"/>
</dbReference>
<reference evidence="5" key="1">
    <citation type="submission" date="2021-02" db="EMBL/GenBank/DDBJ databases">
        <authorList>
            <person name="Nowell W R."/>
        </authorList>
    </citation>
    <scope>NUCLEOTIDE SEQUENCE</scope>
</reference>
<feature type="non-terminal residue" evidence="5">
    <location>
        <position position="1"/>
    </location>
</feature>
<accession>A0A816S158</accession>
<evidence type="ECO:0000313" key="6">
    <source>
        <dbReference type="EMBL" id="CAF5101712.1"/>
    </source>
</evidence>
<evidence type="ECO:0000256" key="3">
    <source>
        <dbReference type="ARBA" id="ARBA00023180"/>
    </source>
</evidence>
<dbReference type="InterPro" id="IPR011042">
    <property type="entry name" value="6-blade_b-propeller_TolB-like"/>
</dbReference>
<comment type="caution">
    <text evidence="5">The sequence shown here is derived from an EMBL/GenBank/DDBJ whole genome shotgun (WGS) entry which is preliminary data.</text>
</comment>
<feature type="non-terminal residue" evidence="5">
    <location>
        <position position="292"/>
    </location>
</feature>
<dbReference type="Proteomes" id="UP000663824">
    <property type="component" value="Unassembled WGS sequence"/>
</dbReference>
<dbReference type="PANTHER" id="PTHR10680">
    <property type="entry name" value="PEPTIDYL-GLYCINE ALPHA-AMIDATING MONOOXYGENASE"/>
    <property type="match status" value="1"/>
</dbReference>
<evidence type="ECO:0008006" key="8">
    <source>
        <dbReference type="Google" id="ProtNLM"/>
    </source>
</evidence>
<evidence type="ECO:0000313" key="5">
    <source>
        <dbReference type="EMBL" id="CAF2078034.1"/>
    </source>
</evidence>
<gene>
    <name evidence="5" type="ORF">MBJ925_LOCUS18001</name>
    <name evidence="6" type="ORF">SMN809_LOCUS61706</name>
</gene>
<organism evidence="5 7">
    <name type="scientific">Rotaria magnacalcarata</name>
    <dbReference type="NCBI Taxonomy" id="392030"/>
    <lineage>
        <taxon>Eukaryota</taxon>
        <taxon>Metazoa</taxon>
        <taxon>Spiralia</taxon>
        <taxon>Gnathifera</taxon>
        <taxon>Rotifera</taxon>
        <taxon>Eurotatoria</taxon>
        <taxon>Bdelloidea</taxon>
        <taxon>Philodinida</taxon>
        <taxon>Philodinidae</taxon>
        <taxon>Rotaria</taxon>
    </lineage>
</organism>
<dbReference type="SUPFAM" id="SSF63829">
    <property type="entry name" value="Calcium-dependent phosphotriesterase"/>
    <property type="match status" value="1"/>
</dbReference>
<dbReference type="InterPro" id="IPR001258">
    <property type="entry name" value="NHL_repeat"/>
</dbReference>
<sequence>WPCLTWDQNPVVITGTGSYGSGSNQLNEPRDVCIDSFWNIYVTDAFNHRIQKYTNGSSFGTTLTSGGGSGLSQVNYPTGSYLDSNGNLYVADYFNCRIMKYANISFTSLSIPIVGQVVAGGICGSGLNQIKDPMDVSVDKLGHIYVSEYGNNRVTRWPPGSTSGILVAGLGNGANGSNSSALYWPSGIFVDRNFTTYIADTYNNRVQKWFFGAVTDITVANINFPADVFVDSYEIMYASSGGNIYRFYPNSTSGAIVASVTGGLSFGFKFDVNNNLYVTEYFKGVLKKFILV</sequence>
<evidence type="ECO:0000256" key="1">
    <source>
        <dbReference type="ARBA" id="ARBA00022729"/>
    </source>
</evidence>
<dbReference type="EMBL" id="CAJOBI010249558">
    <property type="protein sequence ID" value="CAF5101712.1"/>
    <property type="molecule type" value="Genomic_DNA"/>
</dbReference>
<dbReference type="Gene3D" id="2.40.10.500">
    <property type="match status" value="1"/>
</dbReference>
<keyword evidence="2" id="KW-0677">Repeat</keyword>
<dbReference type="PROSITE" id="PS51125">
    <property type="entry name" value="NHL"/>
    <property type="match status" value="1"/>
</dbReference>
<keyword evidence="3" id="KW-0325">Glycoprotein</keyword>
<dbReference type="AlphaFoldDB" id="A0A816S158"/>